<dbReference type="GO" id="GO:0016301">
    <property type="term" value="F:kinase activity"/>
    <property type="evidence" value="ECO:0007669"/>
    <property type="project" value="UniProtKB-KW"/>
</dbReference>
<keyword evidence="3" id="KW-1185">Reference proteome</keyword>
<keyword evidence="2" id="KW-0808">Transferase</keyword>
<protein>
    <submittedName>
        <fullName evidence="2">N-acetylglucosamine kinase</fullName>
    </submittedName>
</protein>
<dbReference type="CDD" id="cd24007">
    <property type="entry name" value="ASKHA_NBD_eukNAGK-like"/>
    <property type="match status" value="1"/>
</dbReference>
<dbReference type="PANTHER" id="PTHR43190">
    <property type="entry name" value="N-ACETYL-D-GLUCOSAMINE KINASE"/>
    <property type="match status" value="1"/>
</dbReference>
<evidence type="ECO:0000313" key="2">
    <source>
        <dbReference type="EMBL" id="MFD2615990.1"/>
    </source>
</evidence>
<sequence length="314" mass="34596">MLRYYIGIDGGGTKTDAVLFSSDGQLINRVIGAGTNPNSIDHGQLIGYFKNIFLELIDIKYANIKITGCFAGLSGSDHPSLTKKLFNCINKSCPVPIEHLIVGNDAMNALWSGTDGEPGLVVIAGTGSIAYGVRKNGDHFRIGGWGYLFGDEGSGYDIGRETIRRVMMSYDGREQKTQLTSMLKEYFKVEQINDIIPIIYRTSKNVIAGLVPHVEKCALNGDELANKILSNAAQSLILLINCGINRLLSEDTRIVLTGGVWKSLIIRETVCRSIPHPLIFPVCAPVYGSIAKCFIEWEEKSTKKFFENIKVRLM</sequence>
<gene>
    <name evidence="2" type="ORF">ACFSTF_01455</name>
</gene>
<accession>A0ABW5PKW5</accession>
<dbReference type="Pfam" id="PF01869">
    <property type="entry name" value="BcrAD_BadFG"/>
    <property type="match status" value="1"/>
</dbReference>
<dbReference type="InterPro" id="IPR002731">
    <property type="entry name" value="ATPase_BadF"/>
</dbReference>
<evidence type="ECO:0000259" key="1">
    <source>
        <dbReference type="Pfam" id="PF01869"/>
    </source>
</evidence>
<evidence type="ECO:0000313" key="3">
    <source>
        <dbReference type="Proteomes" id="UP001597458"/>
    </source>
</evidence>
<proteinExistence type="predicted"/>
<dbReference type="InterPro" id="IPR043129">
    <property type="entry name" value="ATPase_NBD"/>
</dbReference>
<organism evidence="2 3">
    <name type="scientific">Terrilactibacillus laevilacticus</name>
    <dbReference type="NCBI Taxonomy" id="1380157"/>
    <lineage>
        <taxon>Bacteria</taxon>
        <taxon>Bacillati</taxon>
        <taxon>Bacillota</taxon>
        <taxon>Bacilli</taxon>
        <taxon>Bacillales</taxon>
        <taxon>Bacillaceae</taxon>
        <taxon>Terrilactibacillus</taxon>
    </lineage>
</organism>
<comment type="caution">
    <text evidence="2">The sequence shown here is derived from an EMBL/GenBank/DDBJ whole genome shotgun (WGS) entry which is preliminary data.</text>
</comment>
<dbReference type="EMBL" id="JBHUMR010000006">
    <property type="protein sequence ID" value="MFD2615990.1"/>
    <property type="molecule type" value="Genomic_DNA"/>
</dbReference>
<dbReference type="Gene3D" id="3.30.420.40">
    <property type="match status" value="2"/>
</dbReference>
<dbReference type="InterPro" id="IPR052519">
    <property type="entry name" value="Euk-type_GlcNAc_Kinase"/>
</dbReference>
<feature type="domain" description="ATPase BadF/BadG/BcrA/BcrD type" evidence="1">
    <location>
        <begin position="6"/>
        <end position="265"/>
    </location>
</feature>
<dbReference type="Proteomes" id="UP001597458">
    <property type="component" value="Unassembled WGS sequence"/>
</dbReference>
<keyword evidence="2" id="KW-0418">Kinase</keyword>
<dbReference type="RefSeq" id="WP_141190665.1">
    <property type="nucleotide sequence ID" value="NZ_JBHUMR010000006.1"/>
</dbReference>
<name>A0ABW5PKW5_9BACI</name>
<reference evidence="3" key="1">
    <citation type="journal article" date="2019" name="Int. J. Syst. Evol. Microbiol.">
        <title>The Global Catalogue of Microorganisms (GCM) 10K type strain sequencing project: providing services to taxonomists for standard genome sequencing and annotation.</title>
        <authorList>
            <consortium name="The Broad Institute Genomics Platform"/>
            <consortium name="The Broad Institute Genome Sequencing Center for Infectious Disease"/>
            <person name="Wu L."/>
            <person name="Ma J."/>
        </authorList>
    </citation>
    <scope>NUCLEOTIDE SEQUENCE [LARGE SCALE GENOMIC DNA]</scope>
    <source>
        <strain evidence="3">TISTR 2241</strain>
    </source>
</reference>
<dbReference type="SUPFAM" id="SSF53067">
    <property type="entry name" value="Actin-like ATPase domain"/>
    <property type="match status" value="2"/>
</dbReference>
<dbReference type="PANTHER" id="PTHR43190:SF3">
    <property type="entry name" value="N-ACETYL-D-GLUCOSAMINE KINASE"/>
    <property type="match status" value="1"/>
</dbReference>